<keyword evidence="3" id="KW-1185">Reference proteome</keyword>
<gene>
    <name evidence="2" type="ORF">DWU99_00890</name>
</gene>
<accession>A0A370XC35</accession>
<dbReference type="EMBL" id="QRBF01000001">
    <property type="protein sequence ID" value="RDS85862.1"/>
    <property type="molecule type" value="Genomic_DNA"/>
</dbReference>
<proteinExistence type="predicted"/>
<feature type="compositionally biased region" description="Basic and acidic residues" evidence="1">
    <location>
        <begin position="24"/>
        <end position="39"/>
    </location>
</feature>
<dbReference type="AlphaFoldDB" id="A0A370XC35"/>
<evidence type="ECO:0000313" key="2">
    <source>
        <dbReference type="EMBL" id="RDS85862.1"/>
    </source>
</evidence>
<organism evidence="2 3">
    <name type="scientific">Dyella psychrodurans</name>
    <dbReference type="NCBI Taxonomy" id="1927960"/>
    <lineage>
        <taxon>Bacteria</taxon>
        <taxon>Pseudomonadati</taxon>
        <taxon>Pseudomonadota</taxon>
        <taxon>Gammaproteobacteria</taxon>
        <taxon>Lysobacterales</taxon>
        <taxon>Rhodanobacteraceae</taxon>
        <taxon>Dyella</taxon>
    </lineage>
</organism>
<dbReference type="Proteomes" id="UP000255334">
    <property type="component" value="Unassembled WGS sequence"/>
</dbReference>
<sequence length="79" mass="9050">MDTWCESGEMEGRPRTQPVTDPIPADRRARMVERSRATRQRVRDKAIALMRVMRDGGATNQVIADLTGYSPTTVKRYLR</sequence>
<evidence type="ECO:0000256" key="1">
    <source>
        <dbReference type="SAM" id="MobiDB-lite"/>
    </source>
</evidence>
<comment type="caution">
    <text evidence="2">The sequence shown here is derived from an EMBL/GenBank/DDBJ whole genome shotgun (WGS) entry which is preliminary data.</text>
</comment>
<dbReference type="Pfam" id="PF13412">
    <property type="entry name" value="HTH_24"/>
    <property type="match status" value="1"/>
</dbReference>
<name>A0A370XC35_9GAMM</name>
<evidence type="ECO:0000313" key="3">
    <source>
        <dbReference type="Proteomes" id="UP000255334"/>
    </source>
</evidence>
<protein>
    <submittedName>
        <fullName evidence="2">Winged helix-turn-helix domain-containing protein</fullName>
    </submittedName>
</protein>
<reference evidence="2 3" key="1">
    <citation type="submission" date="2018-07" db="EMBL/GenBank/DDBJ databases">
        <title>Dyella monticola sp. nov. and Dyella psychrodurans sp. nov. isolated from monsoon evergreen broad-leaved forest soil of Dinghu Mountain, China.</title>
        <authorList>
            <person name="Gao Z."/>
            <person name="Qiu L."/>
        </authorList>
    </citation>
    <scope>NUCLEOTIDE SEQUENCE [LARGE SCALE GENOMIC DNA]</scope>
    <source>
        <strain evidence="2 3">4MSK11</strain>
    </source>
</reference>
<feature type="region of interest" description="Disordered" evidence="1">
    <location>
        <begin position="1"/>
        <end position="39"/>
    </location>
</feature>